<reference evidence="1" key="1">
    <citation type="submission" date="2022-10" db="EMBL/GenBank/DDBJ databases">
        <authorList>
            <person name="Yue Y."/>
        </authorList>
    </citation>
    <scope>NUCLEOTIDE SEQUENCE</scope>
    <source>
        <strain evidence="1">Z654</strain>
    </source>
</reference>
<protein>
    <submittedName>
        <fullName evidence="1">Uncharacterized protein</fullName>
    </submittedName>
</protein>
<dbReference type="AlphaFoldDB" id="A0AAE3IYM1"/>
<evidence type="ECO:0000313" key="2">
    <source>
        <dbReference type="Proteomes" id="UP001208041"/>
    </source>
</evidence>
<proteinExistence type="predicted"/>
<organism evidence="1 2">
    <name type="scientific">Halocynthiibacter halioticoli</name>
    <dbReference type="NCBI Taxonomy" id="2986804"/>
    <lineage>
        <taxon>Bacteria</taxon>
        <taxon>Pseudomonadati</taxon>
        <taxon>Pseudomonadota</taxon>
        <taxon>Alphaproteobacteria</taxon>
        <taxon>Rhodobacterales</taxon>
        <taxon>Paracoccaceae</taxon>
        <taxon>Halocynthiibacter</taxon>
    </lineage>
</organism>
<dbReference type="RefSeq" id="WP_263952969.1">
    <property type="nucleotide sequence ID" value="NZ_JAOYFC010000001.1"/>
</dbReference>
<dbReference type="EMBL" id="JAOYFC010000001">
    <property type="protein sequence ID" value="MCV6824149.1"/>
    <property type="molecule type" value="Genomic_DNA"/>
</dbReference>
<dbReference type="Proteomes" id="UP001208041">
    <property type="component" value="Unassembled WGS sequence"/>
</dbReference>
<gene>
    <name evidence="1" type="ORF">OH136_06220</name>
</gene>
<name>A0AAE3IYM1_9RHOB</name>
<sequence>MTTRLVLIICGVILLVFAADHFFLHLDFPVRAARRLGQAIEYIAFWR</sequence>
<comment type="caution">
    <text evidence="1">The sequence shown here is derived from an EMBL/GenBank/DDBJ whole genome shotgun (WGS) entry which is preliminary data.</text>
</comment>
<evidence type="ECO:0000313" key="1">
    <source>
        <dbReference type="EMBL" id="MCV6824149.1"/>
    </source>
</evidence>
<accession>A0AAE3IYM1</accession>
<keyword evidence="2" id="KW-1185">Reference proteome</keyword>